<evidence type="ECO:0000256" key="5">
    <source>
        <dbReference type="ARBA" id="ARBA00022884"/>
    </source>
</evidence>
<evidence type="ECO:0000313" key="8">
    <source>
        <dbReference type="Proteomes" id="UP000033038"/>
    </source>
</evidence>
<keyword evidence="1" id="KW-1277">Toxin-antitoxin system</keyword>
<dbReference type="GO" id="GO:0003729">
    <property type="term" value="F:mRNA binding"/>
    <property type="evidence" value="ECO:0007669"/>
    <property type="project" value="InterPro"/>
</dbReference>
<dbReference type="AlphaFoldDB" id="A0A0E3QP22"/>
<keyword evidence="3" id="KW-0255">Endonuclease</keyword>
<evidence type="ECO:0000256" key="3">
    <source>
        <dbReference type="ARBA" id="ARBA00022759"/>
    </source>
</evidence>
<keyword evidence="5" id="KW-0694">RNA-binding</keyword>
<gene>
    <name evidence="7" type="ORF">MSBRW_2621</name>
</gene>
<dbReference type="SUPFAM" id="SSF54786">
    <property type="entry name" value="YcfA/nrd intein domain"/>
    <property type="match status" value="1"/>
</dbReference>
<dbReference type="Proteomes" id="UP000033038">
    <property type="component" value="Chromosome"/>
</dbReference>
<keyword evidence="2" id="KW-0540">Nuclease</keyword>
<evidence type="ECO:0000313" key="7">
    <source>
        <dbReference type="EMBL" id="AKB51874.1"/>
    </source>
</evidence>
<evidence type="ECO:0000256" key="4">
    <source>
        <dbReference type="ARBA" id="ARBA00022801"/>
    </source>
</evidence>
<evidence type="ECO:0000256" key="1">
    <source>
        <dbReference type="ARBA" id="ARBA00022649"/>
    </source>
</evidence>
<dbReference type="GO" id="GO:0016787">
    <property type="term" value="F:hydrolase activity"/>
    <property type="evidence" value="ECO:0007669"/>
    <property type="project" value="UniProtKB-KW"/>
</dbReference>
<dbReference type="InterPro" id="IPR012933">
    <property type="entry name" value="HicA_mRNA_interferase"/>
</dbReference>
<name>A0A0E3QP22_METBA</name>
<dbReference type="Gene3D" id="3.30.920.30">
    <property type="entry name" value="Hypothetical protein"/>
    <property type="match status" value="1"/>
</dbReference>
<accession>A0A0E3QP22</accession>
<dbReference type="PANTHER" id="PTHR34873:SF3">
    <property type="entry name" value="ADDICTION MODULE TOXIN, HICA FAMILY"/>
    <property type="match status" value="1"/>
</dbReference>
<dbReference type="RefSeq" id="WP_011307098.1">
    <property type="nucleotide sequence ID" value="NZ_CP009526.1"/>
</dbReference>
<keyword evidence="4" id="KW-0378">Hydrolase</keyword>
<dbReference type="KEGG" id="mbw:MSBRW_2621"/>
<protein>
    <recommendedName>
        <fullName evidence="9">YcfA family protein</fullName>
    </recommendedName>
</protein>
<dbReference type="HOGENOM" id="CLU_164851_6_0_2"/>
<evidence type="ECO:0000256" key="6">
    <source>
        <dbReference type="ARBA" id="ARBA00023016"/>
    </source>
</evidence>
<dbReference type="EMBL" id="CP009526">
    <property type="protein sequence ID" value="AKB51874.1"/>
    <property type="molecule type" value="Genomic_DNA"/>
</dbReference>
<sequence>MDKIVPLPSKKVIKALESMGFEQIRQKGSHLFLRHPDGRTTIIPVHPTNKIGKGMINKIIKDVKITRDEWIELIKSLIVF</sequence>
<dbReference type="PATRIC" id="fig|1434109.4.peg.3416"/>
<dbReference type="PANTHER" id="PTHR34873">
    <property type="entry name" value="SSR1766 PROTEIN"/>
    <property type="match status" value="1"/>
</dbReference>
<keyword evidence="6" id="KW-0346">Stress response</keyword>
<evidence type="ECO:0000256" key="2">
    <source>
        <dbReference type="ARBA" id="ARBA00022722"/>
    </source>
</evidence>
<dbReference type="InterPro" id="IPR038570">
    <property type="entry name" value="HicA_sf"/>
</dbReference>
<proteinExistence type="predicted"/>
<evidence type="ECO:0008006" key="9">
    <source>
        <dbReference type="Google" id="ProtNLM"/>
    </source>
</evidence>
<organism evidence="7 8">
    <name type="scientific">Methanosarcina barkeri str. Wiesmoor</name>
    <dbReference type="NCBI Taxonomy" id="1434109"/>
    <lineage>
        <taxon>Archaea</taxon>
        <taxon>Methanobacteriati</taxon>
        <taxon>Methanobacteriota</taxon>
        <taxon>Stenosarchaea group</taxon>
        <taxon>Methanomicrobia</taxon>
        <taxon>Methanosarcinales</taxon>
        <taxon>Methanosarcinaceae</taxon>
        <taxon>Methanosarcina</taxon>
    </lineage>
</organism>
<reference evidence="7 8" key="1">
    <citation type="submission" date="2014-07" db="EMBL/GenBank/DDBJ databases">
        <title>Methanogenic archaea and the global carbon cycle.</title>
        <authorList>
            <person name="Henriksen J.R."/>
            <person name="Luke J."/>
            <person name="Reinhart S."/>
            <person name="Benedict M.N."/>
            <person name="Youngblut N.D."/>
            <person name="Metcalf M.E."/>
            <person name="Whitaker R.J."/>
            <person name="Metcalf W.W."/>
        </authorList>
    </citation>
    <scope>NUCLEOTIDE SEQUENCE [LARGE SCALE GENOMIC DNA]</scope>
    <source>
        <strain evidence="7 8">Wiesmoor</strain>
    </source>
</reference>
<dbReference type="GeneID" id="24824188"/>
<dbReference type="GO" id="GO:0004519">
    <property type="term" value="F:endonuclease activity"/>
    <property type="evidence" value="ECO:0007669"/>
    <property type="project" value="UniProtKB-KW"/>
</dbReference>
<dbReference type="Pfam" id="PF07927">
    <property type="entry name" value="HicA_toxin"/>
    <property type="match status" value="1"/>
</dbReference>